<dbReference type="Proteomes" id="UP001203665">
    <property type="component" value="Unassembled WGS sequence"/>
</dbReference>
<comment type="caution">
    <text evidence="1">The sequence shown here is derived from an EMBL/GenBank/DDBJ whole genome shotgun (WGS) entry which is preliminary data.</text>
</comment>
<dbReference type="EMBL" id="JAMQJY010000005">
    <property type="protein sequence ID" value="MCM2677656.1"/>
    <property type="molecule type" value="Genomic_DNA"/>
</dbReference>
<protein>
    <submittedName>
        <fullName evidence="1">DNA alkylation repair protein</fullName>
    </submittedName>
</protein>
<dbReference type="PANTHER" id="PTHR41291">
    <property type="entry name" value="DNA ALKYLATION REPAIR PROTEIN"/>
    <property type="match status" value="1"/>
</dbReference>
<dbReference type="PANTHER" id="PTHR41291:SF1">
    <property type="entry name" value="DNA ALKYLATION REPAIR PROTEIN"/>
    <property type="match status" value="1"/>
</dbReference>
<dbReference type="CDD" id="cd06561">
    <property type="entry name" value="AlkD_like"/>
    <property type="match status" value="1"/>
</dbReference>
<reference evidence="1" key="1">
    <citation type="submission" date="2022-06" db="EMBL/GenBank/DDBJ databases">
        <title>Alkalicoccobacillus porphyridii sp. nov., isolated from a marine red alga, Porphyridium purpureum and reclassification of Shouchella plakortidis and Shouchella gibsonii as Alkalicoccobacillus plakortidis comb. nov. and Alkalicoccobacillus gibsonii comb. nov.</title>
        <authorList>
            <person name="Kim K.H."/>
            <person name="Lee J.K."/>
            <person name="Han D.M."/>
            <person name="Baek J.H."/>
            <person name="Jeon C.O."/>
        </authorList>
    </citation>
    <scope>NUCLEOTIDE SEQUENCE</scope>
    <source>
        <strain evidence="1">DSM 19153</strain>
    </source>
</reference>
<name>A0ABT0XP32_9BACI</name>
<dbReference type="InterPro" id="IPR016024">
    <property type="entry name" value="ARM-type_fold"/>
</dbReference>
<gene>
    <name evidence="1" type="ORF">NDM98_20905</name>
</gene>
<organism evidence="1 2">
    <name type="scientific">Alkalicoccobacillus plakortidis</name>
    <dbReference type="NCBI Taxonomy" id="444060"/>
    <lineage>
        <taxon>Bacteria</taxon>
        <taxon>Bacillati</taxon>
        <taxon>Bacillota</taxon>
        <taxon>Bacilli</taxon>
        <taxon>Bacillales</taxon>
        <taxon>Bacillaceae</taxon>
        <taxon>Alkalicoccobacillus</taxon>
    </lineage>
</organism>
<accession>A0ABT0XP32</accession>
<sequence>MNKSTEIQRSSKAETILSQIHSKTKLGDLRKIAKDIKKDHELAMELWSTGEYLPRLLAILIMDKKLLSQDVLNQLDKDMQTHTLDERNNLMDWLMANQLTKDKKNIALMESWESSSSALQRRVFWYYQARLRWTGKTPPDNTAELLSAIEANITQEEPEVQWAMNFTAGWIGVYDEQYRARCIKIGEKTGLYKGEMVSKGCTPDYLPEFITIEVNKRMNK</sequence>
<evidence type="ECO:0000313" key="1">
    <source>
        <dbReference type="EMBL" id="MCM2677656.1"/>
    </source>
</evidence>
<dbReference type="SUPFAM" id="SSF48371">
    <property type="entry name" value="ARM repeat"/>
    <property type="match status" value="1"/>
</dbReference>
<dbReference type="InterPro" id="IPR014825">
    <property type="entry name" value="DNA_alkylation"/>
</dbReference>
<dbReference type="RefSeq" id="WP_251611464.1">
    <property type="nucleotide sequence ID" value="NZ_JAMQJY010000005.1"/>
</dbReference>
<dbReference type="Pfam" id="PF08713">
    <property type="entry name" value="DNA_alkylation"/>
    <property type="match status" value="1"/>
</dbReference>
<evidence type="ECO:0000313" key="2">
    <source>
        <dbReference type="Proteomes" id="UP001203665"/>
    </source>
</evidence>
<dbReference type="Gene3D" id="1.25.10.90">
    <property type="match status" value="1"/>
</dbReference>
<proteinExistence type="predicted"/>
<keyword evidence="2" id="KW-1185">Reference proteome</keyword>